<evidence type="ECO:0000313" key="1">
    <source>
        <dbReference type="EMBL" id="MBB3194866.1"/>
    </source>
</evidence>
<keyword evidence="2" id="KW-1185">Reference proteome</keyword>
<gene>
    <name evidence="1" type="ORF">FHS28_002262</name>
</gene>
<protein>
    <submittedName>
        <fullName evidence="1">Uncharacterized protein</fullName>
    </submittedName>
</protein>
<accession>A0ABR6GT12</accession>
<dbReference type="EMBL" id="JACHXO010000003">
    <property type="protein sequence ID" value="MBB3194866.1"/>
    <property type="molecule type" value="Genomic_DNA"/>
</dbReference>
<name>A0ABR6GT12_9BURK</name>
<evidence type="ECO:0000313" key="2">
    <source>
        <dbReference type="Proteomes" id="UP000574369"/>
    </source>
</evidence>
<organism evidence="1 2">
    <name type="scientific">Roseateles terrae</name>
    <dbReference type="NCBI Taxonomy" id="431060"/>
    <lineage>
        <taxon>Bacteria</taxon>
        <taxon>Pseudomonadati</taxon>
        <taxon>Pseudomonadota</taxon>
        <taxon>Betaproteobacteria</taxon>
        <taxon>Burkholderiales</taxon>
        <taxon>Sphaerotilaceae</taxon>
        <taxon>Roseateles</taxon>
    </lineage>
</organism>
<sequence>MLDHENPELRWVYLIGAAAGHLQAMPTDGLYRVGSSGVTLISSNPYTGQSPSRILREAIWRPQGDTGFATSMQPAYHAQWLGAERRRNFKHDANFESYLTLMGVNWRHPSRSTRQPIKLGVTRSLDEFLRK</sequence>
<comment type="caution">
    <text evidence="1">The sequence shown here is derived from an EMBL/GenBank/DDBJ whole genome shotgun (WGS) entry which is preliminary data.</text>
</comment>
<dbReference type="RefSeq" id="WP_088452617.1">
    <property type="nucleotide sequence ID" value="NZ_JACHXO010000003.1"/>
</dbReference>
<proteinExistence type="predicted"/>
<dbReference type="Proteomes" id="UP000574369">
    <property type="component" value="Unassembled WGS sequence"/>
</dbReference>
<reference evidence="1 2" key="1">
    <citation type="submission" date="2020-08" db="EMBL/GenBank/DDBJ databases">
        <title>Genomic Encyclopedia of Type Strains, Phase III (KMG-III): the genomes of soil and plant-associated and newly described type strains.</title>
        <authorList>
            <person name="Whitman W."/>
        </authorList>
    </citation>
    <scope>NUCLEOTIDE SEQUENCE [LARGE SCALE GENOMIC DNA]</scope>
    <source>
        <strain evidence="1 2">CECT 7247</strain>
    </source>
</reference>